<gene>
    <name evidence="1" type="ORF">KME25_33735</name>
</gene>
<dbReference type="AlphaFoldDB" id="A0A951PTX2"/>
<reference evidence="1" key="2">
    <citation type="journal article" date="2022" name="Microbiol. Resour. Announc.">
        <title>Metagenome Sequencing to Explore Phylogenomics of Terrestrial Cyanobacteria.</title>
        <authorList>
            <person name="Ward R.D."/>
            <person name="Stajich J.E."/>
            <person name="Johansen J.R."/>
            <person name="Huntemann M."/>
            <person name="Clum A."/>
            <person name="Foster B."/>
            <person name="Foster B."/>
            <person name="Roux S."/>
            <person name="Palaniappan K."/>
            <person name="Varghese N."/>
            <person name="Mukherjee S."/>
            <person name="Reddy T.B.K."/>
            <person name="Daum C."/>
            <person name="Copeland A."/>
            <person name="Chen I.A."/>
            <person name="Ivanova N.N."/>
            <person name="Kyrpides N.C."/>
            <person name="Shapiro N."/>
            <person name="Eloe-Fadrosh E.A."/>
            <person name="Pietrasiak N."/>
        </authorList>
    </citation>
    <scope>NUCLEOTIDE SEQUENCE</scope>
    <source>
        <strain evidence="1">CPER-KK1</strain>
    </source>
</reference>
<name>A0A951PTX2_9CYAN</name>
<sequence>MASKNYIERRYGRLVVIGTRKGKRGQTVCDCLCDCGNHKNGVDVADLNRSHTTSCGCYNREKTVERNKKYIRKTHGMSKTEEYRSWNSMMQRCYSSKHEAYERYGGKGIVVCDKWHNFENFLADMGERPKGKTLDRIDNSKGYNPENCRWSSRLTQTRNRSTTITLEFKGETKTLQEWADEKGLPYALLRTRLRKQGWSVERALTVKDGRRKEVCYR</sequence>
<evidence type="ECO:0000313" key="2">
    <source>
        <dbReference type="Proteomes" id="UP000753908"/>
    </source>
</evidence>
<comment type="caution">
    <text evidence="1">The sequence shown here is derived from an EMBL/GenBank/DDBJ whole genome shotgun (WGS) entry which is preliminary data.</text>
</comment>
<reference evidence="1" key="1">
    <citation type="submission" date="2021-05" db="EMBL/GenBank/DDBJ databases">
        <authorList>
            <person name="Pietrasiak N."/>
            <person name="Ward R."/>
            <person name="Stajich J.E."/>
            <person name="Kurbessoian T."/>
        </authorList>
    </citation>
    <scope>NUCLEOTIDE SEQUENCE</scope>
    <source>
        <strain evidence="1">CPER-KK1</strain>
    </source>
</reference>
<dbReference type="Proteomes" id="UP000753908">
    <property type="component" value="Unassembled WGS sequence"/>
</dbReference>
<protein>
    <submittedName>
        <fullName evidence="1">Uncharacterized protein</fullName>
    </submittedName>
</protein>
<proteinExistence type="predicted"/>
<accession>A0A951PTX2</accession>
<dbReference type="EMBL" id="JAHHIF010000092">
    <property type="protein sequence ID" value="MBW4549334.1"/>
    <property type="molecule type" value="Genomic_DNA"/>
</dbReference>
<evidence type="ECO:0000313" key="1">
    <source>
        <dbReference type="EMBL" id="MBW4549334.1"/>
    </source>
</evidence>
<organism evidence="1 2">
    <name type="scientific">Symplocastrum torsivum CPER-KK1</name>
    <dbReference type="NCBI Taxonomy" id="450513"/>
    <lineage>
        <taxon>Bacteria</taxon>
        <taxon>Bacillati</taxon>
        <taxon>Cyanobacteriota</taxon>
        <taxon>Cyanophyceae</taxon>
        <taxon>Oscillatoriophycideae</taxon>
        <taxon>Oscillatoriales</taxon>
        <taxon>Microcoleaceae</taxon>
        <taxon>Symplocastrum</taxon>
    </lineage>
</organism>